<evidence type="ECO:0000313" key="1">
    <source>
        <dbReference type="EMBL" id="GMF24992.1"/>
    </source>
</evidence>
<gene>
    <name evidence="1" type="ORF">Plil01_001028300</name>
</gene>
<comment type="caution">
    <text evidence="1">The sequence shown here is derived from an EMBL/GenBank/DDBJ whole genome shotgun (WGS) entry which is preliminary data.</text>
</comment>
<protein>
    <submittedName>
        <fullName evidence="1">Unnamed protein product</fullName>
    </submittedName>
</protein>
<keyword evidence="2" id="KW-1185">Reference proteome</keyword>
<proteinExistence type="predicted"/>
<accession>A0A9W6U3X5</accession>
<reference evidence="1" key="1">
    <citation type="submission" date="2023-04" db="EMBL/GenBank/DDBJ databases">
        <title>Phytophthora lilii NBRC 32176.</title>
        <authorList>
            <person name="Ichikawa N."/>
            <person name="Sato H."/>
            <person name="Tonouchi N."/>
        </authorList>
    </citation>
    <scope>NUCLEOTIDE SEQUENCE</scope>
    <source>
        <strain evidence="1">NBRC 32176</strain>
    </source>
</reference>
<dbReference type="OrthoDB" id="1749448at2759"/>
<sequence>MIGTKPPPYNDEALGCHSLTLFIEVLIPRKSLPFSIILVKTVTGVITPRPALSEGDGQHHNRFGADQVFRSTDSTITDEVIDAILAEGEQRTEEMKQNMQVHDKGGMFDFKLDGAGCQNHDAIDYSNEKKRQEELKRLLMKNLLAKWLREWESVSGAPCFALVTYPRGSTQNEAEAVAEDFALVPHG</sequence>
<dbReference type="Proteomes" id="UP001165083">
    <property type="component" value="Unassembled WGS sequence"/>
</dbReference>
<dbReference type="EMBL" id="BSXW01000538">
    <property type="protein sequence ID" value="GMF24992.1"/>
    <property type="molecule type" value="Genomic_DNA"/>
</dbReference>
<organism evidence="1 2">
    <name type="scientific">Phytophthora lilii</name>
    <dbReference type="NCBI Taxonomy" id="2077276"/>
    <lineage>
        <taxon>Eukaryota</taxon>
        <taxon>Sar</taxon>
        <taxon>Stramenopiles</taxon>
        <taxon>Oomycota</taxon>
        <taxon>Peronosporomycetes</taxon>
        <taxon>Peronosporales</taxon>
        <taxon>Peronosporaceae</taxon>
        <taxon>Phytophthora</taxon>
    </lineage>
</organism>
<evidence type="ECO:0000313" key="2">
    <source>
        <dbReference type="Proteomes" id="UP001165083"/>
    </source>
</evidence>
<dbReference type="AlphaFoldDB" id="A0A9W6U3X5"/>
<name>A0A9W6U3X5_9STRA</name>